<evidence type="ECO:0000313" key="2">
    <source>
        <dbReference type="Proteomes" id="UP001194746"/>
    </source>
</evidence>
<dbReference type="Proteomes" id="UP001194746">
    <property type="component" value="Unassembled WGS sequence"/>
</dbReference>
<dbReference type="PANTHER" id="PTHR35179">
    <property type="entry name" value="PROTEIN CBG02620"/>
    <property type="match status" value="1"/>
</dbReference>
<dbReference type="AlphaFoldDB" id="A0AAD4GMX5"/>
<protein>
    <recommendedName>
        <fullName evidence="3">Geranylgeranyl pyrophosphate synthetase</fullName>
    </recommendedName>
</protein>
<evidence type="ECO:0000313" key="1">
    <source>
        <dbReference type="EMBL" id="KAF9883559.1"/>
    </source>
</evidence>
<dbReference type="EMBL" id="VCAU01000159">
    <property type="protein sequence ID" value="KAF9883559.1"/>
    <property type="molecule type" value="Genomic_DNA"/>
</dbReference>
<comment type="caution">
    <text evidence="1">The sequence shown here is derived from an EMBL/GenBank/DDBJ whole genome shotgun (WGS) entry which is preliminary data.</text>
</comment>
<name>A0AAD4GMX5_ASPNN</name>
<proteinExistence type="predicted"/>
<reference evidence="1" key="1">
    <citation type="journal article" date="2019" name="Beilstein J. Org. Chem.">
        <title>Nanangenines: drimane sesquiterpenoids as the dominant metabolite cohort of a novel Australian fungus, Aspergillus nanangensis.</title>
        <authorList>
            <person name="Lacey H.J."/>
            <person name="Gilchrist C.L.M."/>
            <person name="Crombie A."/>
            <person name="Kalaitzis J.A."/>
            <person name="Vuong D."/>
            <person name="Rutledge P.J."/>
            <person name="Turner P."/>
            <person name="Pitt J.I."/>
            <person name="Lacey E."/>
            <person name="Chooi Y.H."/>
            <person name="Piggott A.M."/>
        </authorList>
    </citation>
    <scope>NUCLEOTIDE SEQUENCE</scope>
    <source>
        <strain evidence="1">MST-FP2251</strain>
    </source>
</reference>
<reference evidence="1" key="2">
    <citation type="submission" date="2020-02" db="EMBL/GenBank/DDBJ databases">
        <authorList>
            <person name="Gilchrist C.L.M."/>
            <person name="Chooi Y.-H."/>
        </authorList>
    </citation>
    <scope>NUCLEOTIDE SEQUENCE</scope>
    <source>
        <strain evidence="1">MST-FP2251</strain>
    </source>
</reference>
<accession>A0AAD4GMX5</accession>
<evidence type="ECO:0008006" key="3">
    <source>
        <dbReference type="Google" id="ProtNLM"/>
    </source>
</evidence>
<gene>
    <name evidence="1" type="ORF">FE257_003198</name>
</gene>
<organism evidence="1 2">
    <name type="scientific">Aspergillus nanangensis</name>
    <dbReference type="NCBI Taxonomy" id="2582783"/>
    <lineage>
        <taxon>Eukaryota</taxon>
        <taxon>Fungi</taxon>
        <taxon>Dikarya</taxon>
        <taxon>Ascomycota</taxon>
        <taxon>Pezizomycotina</taxon>
        <taxon>Eurotiomycetes</taxon>
        <taxon>Eurotiomycetidae</taxon>
        <taxon>Eurotiales</taxon>
        <taxon>Aspergillaceae</taxon>
        <taxon>Aspergillus</taxon>
        <taxon>Aspergillus subgen. Circumdati</taxon>
    </lineage>
</organism>
<dbReference type="PANTHER" id="PTHR35179:SF2">
    <property type="entry name" value="START DOMAIN-CONTAINING PROTEIN"/>
    <property type="match status" value="1"/>
</dbReference>
<keyword evidence="2" id="KW-1185">Reference proteome</keyword>
<sequence>MQYLTSYNWVSEGEHKIIVPGKEPSYRPYSSLLNEFLPSGEPPAWTPLSKPTQLRADSGIYFRDLNSARHPTYPLEPMIRAILMDKPDFSVEDLDVVACGSTLGNLLRFARGKSPSFRMLIEVIGNTVFFSRRENSPKETIQDVQGFRHTFPEAYTMWGESVQKSESHQRIINFDFANMNCLVRFEADGYLPDLIPEDLKNQKHPISSDMELEDLVSSFQAAAISTVHPAFPKQKSSVLRISKAGRYIPQCAIFDLKTRSARKTDVNTLSEQMGRLWIRQIPNFVLAYHKFGKFDDIRVQDVREEMEHWEESQQPGLQRFASLLQMVISFARSAEDGKLELEHDNDEEILNLRNPGGIVGSVLPPFLVDNWIAQRGSDVGRSSYA</sequence>